<comment type="caution">
    <text evidence="2">The sequence shown here is derived from an EMBL/GenBank/DDBJ whole genome shotgun (WGS) entry which is preliminary data.</text>
</comment>
<name>A0A398CEK9_9BACL</name>
<protein>
    <submittedName>
        <fullName evidence="2">Uncharacterized protein</fullName>
    </submittedName>
</protein>
<evidence type="ECO:0000313" key="3">
    <source>
        <dbReference type="Proteomes" id="UP000266340"/>
    </source>
</evidence>
<gene>
    <name evidence="2" type="ORF">D3H35_29405</name>
</gene>
<dbReference type="EMBL" id="QXJM01000061">
    <property type="protein sequence ID" value="RIE00292.1"/>
    <property type="molecule type" value="Genomic_DNA"/>
</dbReference>
<sequence>MVYSSDGMLSRDGTRFAFRSSMMNMVSGSERSKWGCMSADRRDRPSASWPAGSSLTASDIGKTSVKLTWTPAERAAGG</sequence>
<dbReference type="Proteomes" id="UP000266340">
    <property type="component" value="Unassembled WGS sequence"/>
</dbReference>
<evidence type="ECO:0000256" key="1">
    <source>
        <dbReference type="SAM" id="MobiDB-lite"/>
    </source>
</evidence>
<proteinExistence type="predicted"/>
<feature type="region of interest" description="Disordered" evidence="1">
    <location>
        <begin position="33"/>
        <end position="55"/>
    </location>
</feature>
<dbReference type="RefSeq" id="WP_119152626.1">
    <property type="nucleotide sequence ID" value="NZ_QXJM01000061.1"/>
</dbReference>
<dbReference type="AlphaFoldDB" id="A0A398CEK9"/>
<evidence type="ECO:0000313" key="2">
    <source>
        <dbReference type="EMBL" id="RIE00292.1"/>
    </source>
</evidence>
<accession>A0A398CEK9</accession>
<reference evidence="2 3" key="1">
    <citation type="submission" date="2018-09" db="EMBL/GenBank/DDBJ databases">
        <title>Cohnella cavernae sp. nov., isolated from a karst cave.</title>
        <authorList>
            <person name="Zhu H."/>
        </authorList>
    </citation>
    <scope>NUCLEOTIDE SEQUENCE [LARGE SCALE GENOMIC DNA]</scope>
    <source>
        <strain evidence="2 3">K2E09-144</strain>
    </source>
</reference>
<keyword evidence="3" id="KW-1185">Reference proteome</keyword>
<organism evidence="2 3">
    <name type="scientific">Cohnella faecalis</name>
    <dbReference type="NCBI Taxonomy" id="2315694"/>
    <lineage>
        <taxon>Bacteria</taxon>
        <taxon>Bacillati</taxon>
        <taxon>Bacillota</taxon>
        <taxon>Bacilli</taxon>
        <taxon>Bacillales</taxon>
        <taxon>Paenibacillaceae</taxon>
        <taxon>Cohnella</taxon>
    </lineage>
</organism>